<organism evidence="5 6">
    <name type="scientific">Cryptococcus neoformans Tu259-1</name>
    <dbReference type="NCBI Taxonomy" id="1230072"/>
    <lineage>
        <taxon>Eukaryota</taxon>
        <taxon>Fungi</taxon>
        <taxon>Dikarya</taxon>
        <taxon>Basidiomycota</taxon>
        <taxon>Agaricomycotina</taxon>
        <taxon>Tremellomycetes</taxon>
        <taxon>Tremellales</taxon>
        <taxon>Cryptococcaceae</taxon>
        <taxon>Cryptococcus</taxon>
        <taxon>Cryptococcus neoformans species complex</taxon>
    </lineage>
</organism>
<dbReference type="OrthoDB" id="567237at2759"/>
<accession>A0A854QRG8</accession>
<keyword evidence="3" id="KW-0812">Transmembrane</keyword>
<feature type="region of interest" description="Disordered" evidence="2">
    <location>
        <begin position="158"/>
        <end position="199"/>
    </location>
</feature>
<proteinExistence type="inferred from homology"/>
<keyword evidence="3" id="KW-1133">Transmembrane helix</keyword>
<dbReference type="InterPro" id="IPR013538">
    <property type="entry name" value="ASHA1/2-like_C"/>
</dbReference>
<comment type="similarity">
    <text evidence="1">Belongs to the AHA1 family.</text>
</comment>
<dbReference type="PANTHER" id="PTHR13009">
    <property type="entry name" value="HEAT SHOCK PROTEIN 90 HSP90 CO-CHAPERONE AHA-1"/>
    <property type="match status" value="1"/>
</dbReference>
<dbReference type="GO" id="GO:0005829">
    <property type="term" value="C:cytosol"/>
    <property type="evidence" value="ECO:0007669"/>
    <property type="project" value="TreeGrafter"/>
</dbReference>
<dbReference type="Pfam" id="PF08327">
    <property type="entry name" value="AHSA1"/>
    <property type="match status" value="1"/>
</dbReference>
<evidence type="ECO:0000313" key="6">
    <source>
        <dbReference type="Proteomes" id="UP000199727"/>
    </source>
</evidence>
<sequence>MEPKPLTAYQQTYHWRNKNCAPFAYDWIKQSLPGLKVDDGQQSAEISSVTSVSGDCDLGQRKGKLLTIYDLEVQASWIGKTKDGNEIKGTLKVPEVSHEAIDGVSDYVYEFSITGGSSNASDELLVYIRKSFPPLLSGKLNSFRPALLAAHGSAAADAASTPGSGASTPAAYTAAPPTKNADEPIKGEEKREEKPMGATATVEVKADLQASADDLWGLLTDENKIPMWSRSAAKLSLKAGSPYELFGGNVRGKVISADPPKKLVQTWQVRSPGWPSEHYGTMSLSLSQGSDTTAATFTLEGVPAGTQADVEKALNSFYIQGLKQMGLVSSSLSTSFTTPIRPKQKKLRRKRPSSSWSSSSIIGGAAVVGLSALLIGVVYTSFPSSTSLPGMRQQ</sequence>
<comment type="caution">
    <text evidence="5">The sequence shown here is derived from an EMBL/GenBank/DDBJ whole genome shotgun (WGS) entry which is preliminary data.</text>
</comment>
<dbReference type="Gene3D" id="3.30.530.20">
    <property type="match status" value="1"/>
</dbReference>
<feature type="domain" description="Activator of Hsp90 ATPase AHSA1-like N-terminal" evidence="4">
    <location>
        <begin position="17"/>
        <end position="153"/>
    </location>
</feature>
<dbReference type="InterPro" id="IPR023393">
    <property type="entry name" value="START-like_dom_sf"/>
</dbReference>
<gene>
    <name evidence="5" type="ORF">C361_00308</name>
</gene>
<evidence type="ECO:0000256" key="1">
    <source>
        <dbReference type="ARBA" id="ARBA00006817"/>
    </source>
</evidence>
<dbReference type="SUPFAM" id="SSF55961">
    <property type="entry name" value="Bet v1-like"/>
    <property type="match status" value="1"/>
</dbReference>
<dbReference type="AlphaFoldDB" id="A0A854QRG8"/>
<dbReference type="Pfam" id="PF09229">
    <property type="entry name" value="Aha1_N"/>
    <property type="match status" value="1"/>
</dbReference>
<dbReference type="InterPro" id="IPR015310">
    <property type="entry name" value="AHSA1-like_N"/>
</dbReference>
<dbReference type="GO" id="GO:0006457">
    <property type="term" value="P:protein folding"/>
    <property type="evidence" value="ECO:0007669"/>
    <property type="project" value="TreeGrafter"/>
</dbReference>
<dbReference type="InterPro" id="IPR036338">
    <property type="entry name" value="Aha1"/>
</dbReference>
<feature type="compositionally biased region" description="Low complexity" evidence="2">
    <location>
        <begin position="158"/>
        <end position="178"/>
    </location>
</feature>
<name>A0A854QRG8_CRYNE</name>
<dbReference type="SUPFAM" id="SSF103111">
    <property type="entry name" value="Activator of Hsp90 ATPase, Aha1"/>
    <property type="match status" value="1"/>
</dbReference>
<feature type="compositionally biased region" description="Basic and acidic residues" evidence="2">
    <location>
        <begin position="180"/>
        <end position="195"/>
    </location>
</feature>
<dbReference type="EMBL" id="AMKT01000007">
    <property type="protein sequence ID" value="OXG29874.1"/>
    <property type="molecule type" value="Genomic_DNA"/>
</dbReference>
<evidence type="ECO:0000256" key="2">
    <source>
        <dbReference type="SAM" id="MobiDB-lite"/>
    </source>
</evidence>
<feature type="compositionally biased region" description="Basic residues" evidence="2">
    <location>
        <begin position="342"/>
        <end position="352"/>
    </location>
</feature>
<dbReference type="Proteomes" id="UP000199727">
    <property type="component" value="Unassembled WGS sequence"/>
</dbReference>
<keyword evidence="3" id="KW-0472">Membrane</keyword>
<evidence type="ECO:0000256" key="3">
    <source>
        <dbReference type="SAM" id="Phobius"/>
    </source>
</evidence>
<evidence type="ECO:0000313" key="5">
    <source>
        <dbReference type="EMBL" id="OXG29874.1"/>
    </source>
</evidence>
<dbReference type="Gene3D" id="3.15.10.20">
    <property type="entry name" value="Activator of Hsp90 ATPase Aha1, N-terminal domain"/>
    <property type="match status" value="1"/>
</dbReference>
<dbReference type="GO" id="GO:0051087">
    <property type="term" value="F:protein-folding chaperone binding"/>
    <property type="evidence" value="ECO:0007669"/>
    <property type="project" value="InterPro"/>
</dbReference>
<feature type="transmembrane region" description="Helical" evidence="3">
    <location>
        <begin position="361"/>
        <end position="382"/>
    </location>
</feature>
<evidence type="ECO:0000259" key="4">
    <source>
        <dbReference type="SMART" id="SM01000"/>
    </source>
</evidence>
<feature type="region of interest" description="Disordered" evidence="2">
    <location>
        <begin position="334"/>
        <end position="359"/>
    </location>
</feature>
<dbReference type="CDD" id="cd08892">
    <property type="entry name" value="SRPBCC_Aha1"/>
    <property type="match status" value="1"/>
</dbReference>
<protein>
    <submittedName>
        <fullName evidence="5">Chaperone activator</fullName>
    </submittedName>
</protein>
<dbReference type="GO" id="GO:0001671">
    <property type="term" value="F:ATPase activator activity"/>
    <property type="evidence" value="ECO:0007669"/>
    <property type="project" value="InterPro"/>
</dbReference>
<dbReference type="SMART" id="SM01000">
    <property type="entry name" value="Aha1_N"/>
    <property type="match status" value="1"/>
</dbReference>
<dbReference type="PANTHER" id="PTHR13009:SF22">
    <property type="entry name" value="LD43819P"/>
    <property type="match status" value="1"/>
</dbReference>
<reference evidence="5 6" key="1">
    <citation type="submission" date="2017-06" db="EMBL/GenBank/DDBJ databases">
        <title>Global population genomics of the pathogenic fungus Cryptococcus neoformans var. grubii.</title>
        <authorList>
            <person name="Cuomo C."/>
            <person name="Litvintseva A."/>
            <person name="Chen Y."/>
            <person name="Young S."/>
            <person name="Zeng Q."/>
            <person name="Chapman S."/>
            <person name="Gujja S."/>
            <person name="Saif S."/>
            <person name="Birren B."/>
        </authorList>
    </citation>
    <scope>NUCLEOTIDE SEQUENCE [LARGE SCALE GENOMIC DNA]</scope>
    <source>
        <strain evidence="5 6">Tu259-1</strain>
    </source>
</reference>